<dbReference type="Pfam" id="PF03564">
    <property type="entry name" value="DUF1759"/>
    <property type="match status" value="1"/>
</dbReference>
<proteinExistence type="predicted"/>
<evidence type="ECO:0000313" key="3">
    <source>
        <dbReference type="Proteomes" id="UP000069940"/>
    </source>
</evidence>
<sequence>MGSRATGRIGTGDGGKSSVRTGAEKTRELKRLTNEAMMGILNNTNEAGTDSPNEQAAAVGVNKTGGWIQGIVGEMQNLSIARETSVVPEKTTSACPMFDISSTPTTAGAYVSSVDHTLTPTIRRVSGGPVSRPQLTSFPHSTVIHSQLPVNARSEIDCLHQLGATPRSLISRVPAVFGASAQTNVVTACSTIPTVGLTSTCWGLPNVSDCAAVNSPLTTFLPQQPHQPGLAPNVYVPANTLPHSFASVASMGGGMGSGCGFGTQHAAEYATNVSTGGGIPMGFSGMPRHHNPHLASGYAANVGTGSGFPVHQNYIGLQRPHDPVGQFQVLPTQHQLMARQVMPKDLPSFRGDPEDWPLFYSAYVNSTMACGYSDVENLARLQKALQGKAYDAVKSRLLLPACVPQVMSTLHMLYGRPELIIQSLLNKVREAPAPKPDKLDTLISFGMTVQNLVDHLEAAGQTAHMCNPILLQELVEKIPTHLRLDWALYKRQFAVIDLRVFTTYMSTLVAAATDVTVIADCRQAQTYRKEKNFLNAYSETEPLKKEVKQENISGVVCLACQGPNHKVKDCVLFKRWEPEIRWETVRNFHLCKMCLGKHGQRPCKQQAACGTEGCQLRHHPLLHTDRQKQREAAEEEQQVHRYFGDGLRRRCKCSPFYRKVNVISHHTGKAFLERKVSRDVRVLR</sequence>
<dbReference type="PANTHER" id="PTHR47331">
    <property type="entry name" value="PHD-TYPE DOMAIN-CONTAINING PROTEIN"/>
    <property type="match status" value="1"/>
</dbReference>
<reference evidence="2" key="2">
    <citation type="submission" date="2025-05" db="UniProtKB">
        <authorList>
            <consortium name="EnsemblMetazoa"/>
        </authorList>
    </citation>
    <scope>IDENTIFICATION</scope>
    <source>
        <strain evidence="2">Foshan</strain>
    </source>
</reference>
<evidence type="ECO:0000256" key="1">
    <source>
        <dbReference type="SAM" id="MobiDB-lite"/>
    </source>
</evidence>
<keyword evidence="3" id="KW-1185">Reference proteome</keyword>
<accession>A0ABM1Z8M8</accession>
<dbReference type="InterPro" id="IPR005312">
    <property type="entry name" value="DUF1759"/>
</dbReference>
<dbReference type="Proteomes" id="UP000069940">
    <property type="component" value="Unassembled WGS sequence"/>
</dbReference>
<dbReference type="EnsemblMetazoa" id="AALFPA23_016108.R23483">
    <property type="protein sequence ID" value="AALFPA23_016108.P23483"/>
    <property type="gene ID" value="AALFPA23_016108"/>
</dbReference>
<feature type="region of interest" description="Disordered" evidence="1">
    <location>
        <begin position="1"/>
        <end position="27"/>
    </location>
</feature>
<protein>
    <submittedName>
        <fullName evidence="2">Uncharacterized protein</fullName>
    </submittedName>
</protein>
<reference evidence="3" key="1">
    <citation type="journal article" date="2015" name="Proc. Natl. Acad. Sci. U.S.A.">
        <title>Genome sequence of the Asian Tiger mosquito, Aedes albopictus, reveals insights into its biology, genetics, and evolution.</title>
        <authorList>
            <person name="Chen X.G."/>
            <person name="Jiang X."/>
            <person name="Gu J."/>
            <person name="Xu M."/>
            <person name="Wu Y."/>
            <person name="Deng Y."/>
            <person name="Zhang C."/>
            <person name="Bonizzoni M."/>
            <person name="Dermauw W."/>
            <person name="Vontas J."/>
            <person name="Armbruster P."/>
            <person name="Huang X."/>
            <person name="Yang Y."/>
            <person name="Zhang H."/>
            <person name="He W."/>
            <person name="Peng H."/>
            <person name="Liu Y."/>
            <person name="Wu K."/>
            <person name="Chen J."/>
            <person name="Lirakis M."/>
            <person name="Topalis P."/>
            <person name="Van Leeuwen T."/>
            <person name="Hall A.B."/>
            <person name="Jiang X."/>
            <person name="Thorpe C."/>
            <person name="Mueller R.L."/>
            <person name="Sun C."/>
            <person name="Waterhouse R.M."/>
            <person name="Yan G."/>
            <person name="Tu Z.J."/>
            <person name="Fang X."/>
            <person name="James A.A."/>
        </authorList>
    </citation>
    <scope>NUCLEOTIDE SEQUENCE [LARGE SCALE GENOMIC DNA]</scope>
    <source>
        <strain evidence="3">Foshan</strain>
    </source>
</reference>
<name>A0ABM1Z8M8_AEDAL</name>
<dbReference type="RefSeq" id="XP_062704773.1">
    <property type="nucleotide sequence ID" value="XM_062848789.1"/>
</dbReference>
<evidence type="ECO:0000313" key="2">
    <source>
        <dbReference type="EnsemblMetazoa" id="AALFPA23_016108.P23483"/>
    </source>
</evidence>
<organism evidence="2 3">
    <name type="scientific">Aedes albopictus</name>
    <name type="common">Asian tiger mosquito</name>
    <name type="synonym">Stegomyia albopicta</name>
    <dbReference type="NCBI Taxonomy" id="7160"/>
    <lineage>
        <taxon>Eukaryota</taxon>
        <taxon>Metazoa</taxon>
        <taxon>Ecdysozoa</taxon>
        <taxon>Arthropoda</taxon>
        <taxon>Hexapoda</taxon>
        <taxon>Insecta</taxon>
        <taxon>Pterygota</taxon>
        <taxon>Neoptera</taxon>
        <taxon>Endopterygota</taxon>
        <taxon>Diptera</taxon>
        <taxon>Nematocera</taxon>
        <taxon>Culicoidea</taxon>
        <taxon>Culicidae</taxon>
        <taxon>Culicinae</taxon>
        <taxon>Aedini</taxon>
        <taxon>Aedes</taxon>
        <taxon>Stegomyia</taxon>
    </lineage>
</organism>
<dbReference type="GeneID" id="134287084"/>